<evidence type="ECO:0000313" key="16">
    <source>
        <dbReference type="Proteomes" id="UP001187192"/>
    </source>
</evidence>
<keyword evidence="4" id="KW-0328">Glycosyltransferase</keyword>
<evidence type="ECO:0000313" key="15">
    <source>
        <dbReference type="EMBL" id="GMN45378.1"/>
    </source>
</evidence>
<name>A0AA87ZZQ8_FICCA</name>
<keyword evidence="12" id="KW-0119">Carbohydrate metabolism</keyword>
<evidence type="ECO:0000256" key="9">
    <source>
        <dbReference type="ARBA" id="ARBA00023136"/>
    </source>
</evidence>
<evidence type="ECO:0000256" key="1">
    <source>
        <dbReference type="ARBA" id="ARBA00004606"/>
    </source>
</evidence>
<evidence type="ECO:0000256" key="10">
    <source>
        <dbReference type="ARBA" id="ARBA00023180"/>
    </source>
</evidence>
<reference evidence="15" key="1">
    <citation type="submission" date="2023-07" db="EMBL/GenBank/DDBJ databases">
        <title>draft genome sequence of fig (Ficus carica).</title>
        <authorList>
            <person name="Takahashi T."/>
            <person name="Nishimura K."/>
        </authorList>
    </citation>
    <scope>NUCLEOTIDE SEQUENCE</scope>
</reference>
<keyword evidence="8" id="KW-1133">Transmembrane helix</keyword>
<keyword evidence="10" id="KW-0325">Glycoprotein</keyword>
<keyword evidence="6" id="KW-0812">Transmembrane</keyword>
<dbReference type="Pfam" id="PF10250">
    <property type="entry name" value="O-FucT"/>
    <property type="match status" value="1"/>
</dbReference>
<evidence type="ECO:0000256" key="7">
    <source>
        <dbReference type="ARBA" id="ARBA00022968"/>
    </source>
</evidence>
<evidence type="ECO:0000256" key="4">
    <source>
        <dbReference type="ARBA" id="ARBA00022676"/>
    </source>
</evidence>
<gene>
    <name evidence="15" type="ORF">TIFTF001_014560</name>
</gene>
<keyword evidence="9" id="KW-0472">Membrane</keyword>
<dbReference type="AlphaFoldDB" id="A0AA87ZZQ8"/>
<sequence length="511" mass="58518">MQQQKKRWRPLVVLRKNHEIKYQRLSAERSWTQEIAPPHSKSPLPSRKFQQLDGGSGVLDREKLWKPPSNRDFIPCAEPSLNYKPPAELRGYLLVNTNGGLNQMRAGICDMVAVTRIINATLVIPELDKRSFWQDSSNFSDVFDEDHFIKALANDVKVIKKLPKELANATRAVKHFRSWSGMEYYEDEIASMWEDYQVIRAAKSDSRLANNNLPPDIQKLRCRACYEALRFAPQIEAMGKLLVGRMRAYGPYIALHLRYEKDMLAFSGCTHDLSSDEADELRMIRENTPYWKVKDIDSREQRSKGFCPLTPKEVGIFLSALGYPSNTPIYIAAGEIYGGDSRMADLRSRFPLLMNKEKLASVEELEPFTNHASRMAALDYIVSVESDVFIPSYSGNMARAVEGHRRYLGHRKTISPDRHDNFLSEHMKALVRLFDKLEQGTMREGKNLSYRISDIHRRRQGSPRKRKGPISGTKGMDRFRSEEAFYVNPLPDCLCRKGLPIPSANNSSAVR</sequence>
<comment type="pathway">
    <text evidence="2">Glycan metabolism.</text>
</comment>
<feature type="region of interest" description="Disordered" evidence="14">
    <location>
        <begin position="455"/>
        <end position="475"/>
    </location>
</feature>
<evidence type="ECO:0000256" key="12">
    <source>
        <dbReference type="ARBA" id="ARBA00023277"/>
    </source>
</evidence>
<proteinExistence type="inferred from homology"/>
<dbReference type="GO" id="GO:0006004">
    <property type="term" value="P:fucose metabolic process"/>
    <property type="evidence" value="ECO:0007669"/>
    <property type="project" value="UniProtKB-KW"/>
</dbReference>
<organism evidence="15 16">
    <name type="scientific">Ficus carica</name>
    <name type="common">Common fig</name>
    <dbReference type="NCBI Taxonomy" id="3494"/>
    <lineage>
        <taxon>Eukaryota</taxon>
        <taxon>Viridiplantae</taxon>
        <taxon>Streptophyta</taxon>
        <taxon>Embryophyta</taxon>
        <taxon>Tracheophyta</taxon>
        <taxon>Spermatophyta</taxon>
        <taxon>Magnoliopsida</taxon>
        <taxon>eudicotyledons</taxon>
        <taxon>Gunneridae</taxon>
        <taxon>Pentapetalae</taxon>
        <taxon>rosids</taxon>
        <taxon>fabids</taxon>
        <taxon>Rosales</taxon>
        <taxon>Moraceae</taxon>
        <taxon>Ficeae</taxon>
        <taxon>Ficus</taxon>
    </lineage>
</organism>
<keyword evidence="11" id="KW-0294">Fucose metabolism</keyword>
<comment type="similarity">
    <text evidence="3">Belongs to the glycosyltransferase GT106 family.</text>
</comment>
<evidence type="ECO:0000256" key="13">
    <source>
        <dbReference type="ARBA" id="ARBA00030350"/>
    </source>
</evidence>
<feature type="compositionally biased region" description="Basic residues" evidence="14">
    <location>
        <begin position="456"/>
        <end position="468"/>
    </location>
</feature>
<keyword evidence="5" id="KW-0808">Transferase</keyword>
<evidence type="ECO:0000256" key="3">
    <source>
        <dbReference type="ARBA" id="ARBA00007737"/>
    </source>
</evidence>
<dbReference type="PIRSF" id="PIRSF009360">
    <property type="entry name" value="UCP009360"/>
    <property type="match status" value="1"/>
</dbReference>
<dbReference type="PANTHER" id="PTHR31741:SF1">
    <property type="entry name" value="O-FUCOSYLTRANSFERASE 7"/>
    <property type="match status" value="1"/>
</dbReference>
<dbReference type="InterPro" id="IPR019378">
    <property type="entry name" value="GDP-Fuc_O-FucTrfase"/>
</dbReference>
<dbReference type="GO" id="GO:0005737">
    <property type="term" value="C:cytoplasm"/>
    <property type="evidence" value="ECO:0007669"/>
    <property type="project" value="TreeGrafter"/>
</dbReference>
<comment type="subcellular location">
    <subcellularLocation>
        <location evidence="1">Membrane</location>
        <topology evidence="1">Single-pass type II membrane protein</topology>
    </subcellularLocation>
</comment>
<evidence type="ECO:0000256" key="14">
    <source>
        <dbReference type="SAM" id="MobiDB-lite"/>
    </source>
</evidence>
<dbReference type="GO" id="GO:0016757">
    <property type="term" value="F:glycosyltransferase activity"/>
    <property type="evidence" value="ECO:0007669"/>
    <property type="project" value="UniProtKB-KW"/>
</dbReference>
<evidence type="ECO:0000256" key="2">
    <source>
        <dbReference type="ARBA" id="ARBA00004881"/>
    </source>
</evidence>
<dbReference type="CDD" id="cd11299">
    <property type="entry name" value="O-FucT_plant"/>
    <property type="match status" value="1"/>
</dbReference>
<dbReference type="EMBL" id="BTGU01000020">
    <property type="protein sequence ID" value="GMN45378.1"/>
    <property type="molecule type" value="Genomic_DNA"/>
</dbReference>
<dbReference type="Proteomes" id="UP001187192">
    <property type="component" value="Unassembled WGS sequence"/>
</dbReference>
<dbReference type="PANTHER" id="PTHR31741">
    <property type="entry name" value="OS02G0726500 PROTEIN-RELATED"/>
    <property type="match status" value="1"/>
</dbReference>
<dbReference type="GO" id="GO:0016020">
    <property type="term" value="C:membrane"/>
    <property type="evidence" value="ECO:0007669"/>
    <property type="project" value="UniProtKB-SubCell"/>
</dbReference>
<evidence type="ECO:0000256" key="6">
    <source>
        <dbReference type="ARBA" id="ARBA00022692"/>
    </source>
</evidence>
<evidence type="ECO:0000256" key="5">
    <source>
        <dbReference type="ARBA" id="ARBA00022679"/>
    </source>
</evidence>
<accession>A0AA87ZZQ8</accession>
<protein>
    <recommendedName>
        <fullName evidence="13">O-fucosyltransferase family protein</fullName>
    </recommendedName>
</protein>
<comment type="caution">
    <text evidence="15">The sequence shown here is derived from an EMBL/GenBank/DDBJ whole genome shotgun (WGS) entry which is preliminary data.</text>
</comment>
<keyword evidence="16" id="KW-1185">Reference proteome</keyword>
<dbReference type="InterPro" id="IPR024709">
    <property type="entry name" value="FucosylTrfase_pln"/>
</dbReference>
<evidence type="ECO:0000256" key="8">
    <source>
        <dbReference type="ARBA" id="ARBA00022989"/>
    </source>
</evidence>
<keyword evidence="7" id="KW-0735">Signal-anchor</keyword>
<evidence type="ECO:0000256" key="11">
    <source>
        <dbReference type="ARBA" id="ARBA00023253"/>
    </source>
</evidence>